<dbReference type="EMBL" id="JACIVI010000001">
    <property type="protein sequence ID" value="MBB1160813.1"/>
    <property type="molecule type" value="Genomic_DNA"/>
</dbReference>
<keyword evidence="9" id="KW-1185">Reference proteome</keyword>
<evidence type="ECO:0000256" key="3">
    <source>
        <dbReference type="ARBA" id="ARBA00022692"/>
    </source>
</evidence>
<dbReference type="InterPro" id="IPR000620">
    <property type="entry name" value="EamA_dom"/>
</dbReference>
<feature type="domain" description="EamA" evidence="7">
    <location>
        <begin position="156"/>
        <end position="290"/>
    </location>
</feature>
<evidence type="ECO:0000313" key="8">
    <source>
        <dbReference type="EMBL" id="MBB1160813.1"/>
    </source>
</evidence>
<feature type="transmembrane region" description="Helical" evidence="6">
    <location>
        <begin position="68"/>
        <end position="89"/>
    </location>
</feature>
<evidence type="ECO:0000256" key="4">
    <source>
        <dbReference type="ARBA" id="ARBA00022989"/>
    </source>
</evidence>
<feature type="transmembrane region" description="Helical" evidence="6">
    <location>
        <begin position="276"/>
        <end position="295"/>
    </location>
</feature>
<evidence type="ECO:0000313" key="9">
    <source>
        <dbReference type="Proteomes" id="UP000586093"/>
    </source>
</evidence>
<keyword evidence="5 6" id="KW-0472">Membrane</keyword>
<dbReference type="RefSeq" id="WP_182661107.1">
    <property type="nucleotide sequence ID" value="NZ_JACIVI010000001.1"/>
</dbReference>
<evidence type="ECO:0000256" key="1">
    <source>
        <dbReference type="ARBA" id="ARBA00004141"/>
    </source>
</evidence>
<feature type="transmembrane region" description="Helical" evidence="6">
    <location>
        <begin position="250"/>
        <end position="270"/>
    </location>
</feature>
<feature type="transmembrane region" description="Helical" evidence="6">
    <location>
        <begin position="126"/>
        <end position="144"/>
    </location>
</feature>
<accession>A0A839HGP8</accession>
<evidence type="ECO:0000256" key="6">
    <source>
        <dbReference type="SAM" id="Phobius"/>
    </source>
</evidence>
<dbReference type="PANTHER" id="PTHR32322">
    <property type="entry name" value="INNER MEMBRANE TRANSPORTER"/>
    <property type="match status" value="1"/>
</dbReference>
<dbReference type="PANTHER" id="PTHR32322:SF2">
    <property type="entry name" value="EAMA DOMAIN-CONTAINING PROTEIN"/>
    <property type="match status" value="1"/>
</dbReference>
<dbReference type="Proteomes" id="UP000586093">
    <property type="component" value="Unassembled WGS sequence"/>
</dbReference>
<dbReference type="SUPFAM" id="SSF103481">
    <property type="entry name" value="Multidrug resistance efflux transporter EmrE"/>
    <property type="match status" value="2"/>
</dbReference>
<feature type="transmembrane region" description="Helical" evidence="6">
    <location>
        <begin position="95"/>
        <end position="119"/>
    </location>
</feature>
<reference evidence="8 9" key="1">
    <citation type="submission" date="2020-08" db="EMBL/GenBank/DDBJ databases">
        <title>Aquariorum lacteus gen. nov., sp. nov., a new member of the family Comamonadaceae, isolated from freshwater aquarium.</title>
        <authorList>
            <person name="Chun S.-J."/>
        </authorList>
    </citation>
    <scope>NUCLEOTIDE SEQUENCE [LARGE SCALE GENOMIC DNA]</scope>
    <source>
        <strain evidence="8 9">SJAQ100</strain>
    </source>
</reference>
<feature type="transmembrane region" description="Helical" evidence="6">
    <location>
        <begin position="186"/>
        <end position="207"/>
    </location>
</feature>
<dbReference type="Pfam" id="PF00892">
    <property type="entry name" value="EamA"/>
    <property type="match status" value="2"/>
</dbReference>
<organism evidence="8 9">
    <name type="scientific">Aquariibacter albus</name>
    <dbReference type="NCBI Taxonomy" id="2759899"/>
    <lineage>
        <taxon>Bacteria</taxon>
        <taxon>Pseudomonadati</taxon>
        <taxon>Pseudomonadota</taxon>
        <taxon>Betaproteobacteria</taxon>
        <taxon>Burkholderiales</taxon>
        <taxon>Sphaerotilaceae</taxon>
        <taxon>Aquariibacter</taxon>
    </lineage>
</organism>
<evidence type="ECO:0000256" key="2">
    <source>
        <dbReference type="ARBA" id="ARBA00007362"/>
    </source>
</evidence>
<dbReference type="GO" id="GO:0016020">
    <property type="term" value="C:membrane"/>
    <property type="evidence" value="ECO:0007669"/>
    <property type="project" value="UniProtKB-SubCell"/>
</dbReference>
<keyword evidence="4 6" id="KW-1133">Transmembrane helix</keyword>
<keyword evidence="3 6" id="KW-0812">Transmembrane</keyword>
<sequence length="303" mass="30672">MKPPLSPRGAAFSLAGSMLLVGAYVSAAPLLLAWFPLAVLASLRFLLAGLLMLPWLRRPAGAPPLRPWEHGLLFVQALFGNVLFTVLMLEGVARGGALLAGSVMAALPAAVALLAWALLGEKPGPRVGGAVALGGAGIALLAWLRHAGPGAATEPWGLPLLLGALACEALQAVLGKHLSGRHPPRFITAGINLWCLVLCLPLGLAALPAWPAAAVPAGAWAGLLAYALMASVLAVWLWMRGLSVLPASTAGLFTVLLPLSAAAVGLLVGGERAGPGHALAYALALGGLLLGVMPARRQGGRGA</sequence>
<feature type="transmembrane region" description="Helical" evidence="6">
    <location>
        <begin position="219"/>
        <end position="238"/>
    </location>
</feature>
<gene>
    <name evidence="8" type="ORF">H4F90_02315</name>
</gene>
<comment type="caution">
    <text evidence="8">The sequence shown here is derived from an EMBL/GenBank/DDBJ whole genome shotgun (WGS) entry which is preliminary data.</text>
</comment>
<protein>
    <submittedName>
        <fullName evidence="8">DMT family transporter</fullName>
    </submittedName>
</protein>
<comment type="similarity">
    <text evidence="2">Belongs to the EamA transporter family.</text>
</comment>
<dbReference type="InterPro" id="IPR050638">
    <property type="entry name" value="AA-Vitamin_Transporters"/>
</dbReference>
<evidence type="ECO:0000259" key="7">
    <source>
        <dbReference type="Pfam" id="PF00892"/>
    </source>
</evidence>
<dbReference type="AlphaFoldDB" id="A0A839HGP8"/>
<dbReference type="InterPro" id="IPR037185">
    <property type="entry name" value="EmrE-like"/>
</dbReference>
<feature type="domain" description="EamA" evidence="7">
    <location>
        <begin position="12"/>
        <end position="142"/>
    </location>
</feature>
<feature type="transmembrane region" description="Helical" evidence="6">
    <location>
        <begin position="37"/>
        <end position="56"/>
    </location>
</feature>
<name>A0A839HGP8_9BURK</name>
<comment type="subcellular location">
    <subcellularLocation>
        <location evidence="1">Membrane</location>
        <topology evidence="1">Multi-pass membrane protein</topology>
    </subcellularLocation>
</comment>
<evidence type="ECO:0000256" key="5">
    <source>
        <dbReference type="ARBA" id="ARBA00023136"/>
    </source>
</evidence>
<proteinExistence type="inferred from homology"/>